<name>A0A1Y2HLN7_9FUNG</name>
<reference evidence="1 2" key="1">
    <citation type="submission" date="2016-07" db="EMBL/GenBank/DDBJ databases">
        <title>Pervasive Adenine N6-methylation of Active Genes in Fungi.</title>
        <authorList>
            <consortium name="DOE Joint Genome Institute"/>
            <person name="Mondo S.J."/>
            <person name="Dannebaum R.O."/>
            <person name="Kuo R.C."/>
            <person name="Labutti K."/>
            <person name="Haridas S."/>
            <person name="Kuo A."/>
            <person name="Salamov A."/>
            <person name="Ahrendt S.R."/>
            <person name="Lipzen A."/>
            <person name="Sullivan W."/>
            <person name="Andreopoulos W.B."/>
            <person name="Clum A."/>
            <person name="Lindquist E."/>
            <person name="Daum C."/>
            <person name="Ramamoorthy G.K."/>
            <person name="Gryganskyi A."/>
            <person name="Culley D."/>
            <person name="Magnuson J.K."/>
            <person name="James T.Y."/>
            <person name="O'Malley M.A."/>
            <person name="Stajich J.E."/>
            <person name="Spatafora J.W."/>
            <person name="Visel A."/>
            <person name="Grigoriev I.V."/>
        </authorList>
    </citation>
    <scope>NUCLEOTIDE SEQUENCE [LARGE SCALE GENOMIC DNA]</scope>
    <source>
        <strain evidence="1 2">PL171</strain>
    </source>
</reference>
<gene>
    <name evidence="1" type="ORF">BCR44DRAFT_1434326</name>
</gene>
<sequence>AGGFNAKSAATFPTRTCDLDPTLYLPLELAEAVLLLVPLRFPLDQIFDASYADLTKMHKDCAAALAVVPRLPRAALALFAPRLANGFAKMMSQPLLFSVEVLDELMANGYRFPPEPAFAAALQHNRVDVLAWWDDRAKLTVPTRYDYAHWDHDPVRLAVTARAWDALVWLTRRWACRSWCVEALRTEDLAFVSMWIRAGYYTVEFPGELLEAACAVGAVVVLQACSLVPSSSRVLYNSELLDPIIKAAVFGRGPLLPVLEWMWDNRLDLTRVTVYAQELEDPQVLEWCKDRIGLSEDQLIDSPLRHE</sequence>
<proteinExistence type="predicted"/>
<evidence type="ECO:0000313" key="2">
    <source>
        <dbReference type="Proteomes" id="UP000193411"/>
    </source>
</evidence>
<dbReference type="Proteomes" id="UP000193411">
    <property type="component" value="Unassembled WGS sequence"/>
</dbReference>
<protein>
    <submittedName>
        <fullName evidence="1">Uncharacterized protein</fullName>
    </submittedName>
</protein>
<evidence type="ECO:0000313" key="1">
    <source>
        <dbReference type="EMBL" id="ORZ35486.1"/>
    </source>
</evidence>
<feature type="non-terminal residue" evidence="1">
    <location>
        <position position="1"/>
    </location>
</feature>
<dbReference type="EMBL" id="MCFL01000022">
    <property type="protein sequence ID" value="ORZ35486.1"/>
    <property type="molecule type" value="Genomic_DNA"/>
</dbReference>
<keyword evidence="2" id="KW-1185">Reference proteome</keyword>
<comment type="caution">
    <text evidence="1">The sequence shown here is derived from an EMBL/GenBank/DDBJ whole genome shotgun (WGS) entry which is preliminary data.</text>
</comment>
<accession>A0A1Y2HLN7</accession>
<dbReference type="AlphaFoldDB" id="A0A1Y2HLN7"/>
<organism evidence="1 2">
    <name type="scientific">Catenaria anguillulae PL171</name>
    <dbReference type="NCBI Taxonomy" id="765915"/>
    <lineage>
        <taxon>Eukaryota</taxon>
        <taxon>Fungi</taxon>
        <taxon>Fungi incertae sedis</taxon>
        <taxon>Blastocladiomycota</taxon>
        <taxon>Blastocladiomycetes</taxon>
        <taxon>Blastocladiales</taxon>
        <taxon>Catenariaceae</taxon>
        <taxon>Catenaria</taxon>
    </lineage>
</organism>